<comment type="caution">
    <text evidence="4">The sequence shown here is derived from an EMBL/GenBank/DDBJ whole genome shotgun (WGS) entry which is preliminary data.</text>
</comment>
<proteinExistence type="predicted"/>
<dbReference type="InterPro" id="IPR045312">
    <property type="entry name" value="PCBER-like"/>
</dbReference>
<evidence type="ECO:0000313" key="5">
    <source>
        <dbReference type="Proteomes" id="UP000236546"/>
    </source>
</evidence>
<dbReference type="InterPro" id="IPR008030">
    <property type="entry name" value="NmrA-like"/>
</dbReference>
<dbReference type="PANTHER" id="PTHR47706">
    <property type="entry name" value="NMRA-LIKE FAMILY PROTEIN"/>
    <property type="match status" value="1"/>
</dbReference>
<dbReference type="CDD" id="cd05259">
    <property type="entry name" value="PCBER_SDR_a"/>
    <property type="match status" value="1"/>
</dbReference>
<dbReference type="PANTHER" id="PTHR47706:SF1">
    <property type="entry name" value="CIPA-LIKE, PUTATIVE (AFU_ORTHOLOGUE AFUA_1G12460)-RELATED"/>
    <property type="match status" value="1"/>
</dbReference>
<dbReference type="OrthoDB" id="9974981at2759"/>
<gene>
    <name evidence="4" type="ORF">TGAMA5MH_08387</name>
</gene>
<keyword evidence="2" id="KW-0560">Oxidoreductase</keyword>
<evidence type="ECO:0000259" key="3">
    <source>
        <dbReference type="Pfam" id="PF05368"/>
    </source>
</evidence>
<organism evidence="4 5">
    <name type="scientific">Trichoderma gamsii</name>
    <dbReference type="NCBI Taxonomy" id="398673"/>
    <lineage>
        <taxon>Eukaryota</taxon>
        <taxon>Fungi</taxon>
        <taxon>Dikarya</taxon>
        <taxon>Ascomycota</taxon>
        <taxon>Pezizomycotina</taxon>
        <taxon>Sordariomycetes</taxon>
        <taxon>Hypocreomycetidae</taxon>
        <taxon>Hypocreales</taxon>
        <taxon>Hypocreaceae</taxon>
        <taxon>Trichoderma</taxon>
    </lineage>
</organism>
<dbReference type="InterPro" id="IPR036291">
    <property type="entry name" value="NAD(P)-bd_dom_sf"/>
</dbReference>
<dbReference type="Proteomes" id="UP000236546">
    <property type="component" value="Unassembled WGS sequence"/>
</dbReference>
<feature type="domain" description="NmrA-like" evidence="3">
    <location>
        <begin position="6"/>
        <end position="217"/>
    </location>
</feature>
<name>A0A2K0T2H4_9HYPO</name>
<dbReference type="SUPFAM" id="SSF51735">
    <property type="entry name" value="NAD(P)-binding Rossmann-fold domains"/>
    <property type="match status" value="1"/>
</dbReference>
<sequence length="300" mass="32804">MAAYNNVAIAGSTGILGPSVVEAFQKSGHFNITLLARANNVDAVKARFPGVKVAQIDYDSPESLTKALENQDAVVSALNHELHKPQIALIDASIKAGVKRFIPSEYGADASIQEIRDIPYLRSKGIVQDYITKSGLSYTFLYTGPFLEWALLKGFFLNPDNADAHVWNGGDIPIGTTLLSDVGLAIVNTLLNPSETENRHLYVASRVTTQNEILAAVTESHPEIKFSIVPRNLESSLAAAWEADKAGRSGEPGFIRDFLSACLYKFHREYKVDDQRDNNLLGIKTLSGKEFKQVIAKALD</sequence>
<evidence type="ECO:0000256" key="2">
    <source>
        <dbReference type="ARBA" id="ARBA00023002"/>
    </source>
</evidence>
<accession>A0A2K0T2H4</accession>
<evidence type="ECO:0000256" key="1">
    <source>
        <dbReference type="ARBA" id="ARBA00022857"/>
    </source>
</evidence>
<reference evidence="4 5" key="1">
    <citation type="submission" date="2017-02" db="EMBL/GenBank/DDBJ databases">
        <title>Genomes of Trichoderma spp. with biocontrol activity.</title>
        <authorList>
            <person name="Gardiner D."/>
            <person name="Kazan K."/>
            <person name="Vos C."/>
            <person name="Harvey P."/>
        </authorList>
    </citation>
    <scope>NUCLEOTIDE SEQUENCE [LARGE SCALE GENOMIC DNA]</scope>
    <source>
        <strain evidence="4 5">A5MH</strain>
    </source>
</reference>
<dbReference type="AlphaFoldDB" id="A0A2K0T2H4"/>
<evidence type="ECO:0000313" key="4">
    <source>
        <dbReference type="EMBL" id="PNP39716.1"/>
    </source>
</evidence>
<dbReference type="InterPro" id="IPR051609">
    <property type="entry name" value="NmrA/Isoflavone_reductase-like"/>
</dbReference>
<dbReference type="Gene3D" id="3.40.50.720">
    <property type="entry name" value="NAD(P)-binding Rossmann-like Domain"/>
    <property type="match status" value="1"/>
</dbReference>
<keyword evidence="1" id="KW-0521">NADP</keyword>
<protein>
    <recommendedName>
        <fullName evidence="3">NmrA-like domain-containing protein</fullName>
    </recommendedName>
</protein>
<dbReference type="Pfam" id="PF05368">
    <property type="entry name" value="NmrA"/>
    <property type="match status" value="1"/>
</dbReference>
<dbReference type="GO" id="GO:0016491">
    <property type="term" value="F:oxidoreductase activity"/>
    <property type="evidence" value="ECO:0007669"/>
    <property type="project" value="UniProtKB-KW"/>
</dbReference>
<dbReference type="EMBL" id="MTYH01000076">
    <property type="protein sequence ID" value="PNP39716.1"/>
    <property type="molecule type" value="Genomic_DNA"/>
</dbReference>